<reference evidence="3" key="1">
    <citation type="journal article" date="2019" name="Int. J. Syst. Evol. Microbiol.">
        <title>The Global Catalogue of Microorganisms (GCM) 10K type strain sequencing project: providing services to taxonomists for standard genome sequencing and annotation.</title>
        <authorList>
            <consortium name="The Broad Institute Genomics Platform"/>
            <consortium name="The Broad Institute Genome Sequencing Center for Infectious Disease"/>
            <person name="Wu L."/>
            <person name="Ma J."/>
        </authorList>
    </citation>
    <scope>NUCLEOTIDE SEQUENCE [LARGE SCALE GENOMIC DNA]</scope>
    <source>
        <strain evidence="3">JCM 14902</strain>
    </source>
</reference>
<proteinExistence type="predicted"/>
<organism evidence="2 3">
    <name type="scientific">Microbacterium pumilum</name>
    <dbReference type="NCBI Taxonomy" id="344165"/>
    <lineage>
        <taxon>Bacteria</taxon>
        <taxon>Bacillati</taxon>
        <taxon>Actinomycetota</taxon>
        <taxon>Actinomycetes</taxon>
        <taxon>Micrococcales</taxon>
        <taxon>Microbacteriaceae</taxon>
        <taxon>Microbacterium</taxon>
    </lineage>
</organism>
<gene>
    <name evidence="2" type="ORF">GCM10009777_39610</name>
</gene>
<protein>
    <submittedName>
        <fullName evidence="2">Uncharacterized protein</fullName>
    </submittedName>
</protein>
<evidence type="ECO:0000313" key="3">
    <source>
        <dbReference type="Proteomes" id="UP001500326"/>
    </source>
</evidence>
<dbReference type="EMBL" id="BAAAOH010000001">
    <property type="protein sequence ID" value="GAA1998397.1"/>
    <property type="molecule type" value="Genomic_DNA"/>
</dbReference>
<evidence type="ECO:0000313" key="2">
    <source>
        <dbReference type="EMBL" id="GAA1998397.1"/>
    </source>
</evidence>
<comment type="caution">
    <text evidence="2">The sequence shown here is derived from an EMBL/GenBank/DDBJ whole genome shotgun (WGS) entry which is preliminary data.</text>
</comment>
<accession>A0ABP5EGV7</accession>
<feature type="signal peptide" evidence="1">
    <location>
        <begin position="1"/>
        <end position="19"/>
    </location>
</feature>
<sequence length="194" mass="20514">MSRIARVLSLAASVVLAFAAFGSTVPNRELRHDLAAVWTTVLATPSAQNPFGTGGAAYACIELHRTVAPFAPDGVESCTVKPGTKIFVMAASFECSTFEGNGTTEEELRACARTGDPDVAPKVTVDGKRVRVAEAETRLLNIVLPDDNIFGLPSGSEGLSVAHGWVALLHPLRPGKHTILIGDSITTTIVVRHR</sequence>
<feature type="chain" id="PRO_5046768585" evidence="1">
    <location>
        <begin position="20"/>
        <end position="194"/>
    </location>
</feature>
<keyword evidence="3" id="KW-1185">Reference proteome</keyword>
<evidence type="ECO:0000256" key="1">
    <source>
        <dbReference type="SAM" id="SignalP"/>
    </source>
</evidence>
<keyword evidence="1" id="KW-0732">Signal</keyword>
<name>A0ABP5EGV7_9MICO</name>
<dbReference type="Proteomes" id="UP001500326">
    <property type="component" value="Unassembled WGS sequence"/>
</dbReference>